<comment type="caution">
    <text evidence="1">The sequence shown here is derived from an EMBL/GenBank/DDBJ whole genome shotgun (WGS) entry which is preliminary data.</text>
</comment>
<dbReference type="AlphaFoldDB" id="A0A1E3VY45"/>
<reference evidence="1 2" key="1">
    <citation type="journal article" date="2016" name="Environ. Microbiol.">
        <title>New Methyloceanibacter diversity from North Sea sediments includes methanotroph containing solely the soluble methane monooxygenase.</title>
        <authorList>
            <person name="Vekeman B."/>
            <person name="Kerckhof F.M."/>
            <person name="Cremers G."/>
            <person name="de Vos P."/>
            <person name="Vandamme P."/>
            <person name="Boon N."/>
            <person name="Op den Camp H.J."/>
            <person name="Heylen K."/>
        </authorList>
    </citation>
    <scope>NUCLEOTIDE SEQUENCE [LARGE SCALE GENOMIC DNA]</scope>
    <source>
        <strain evidence="1 2">R-67174</strain>
    </source>
</reference>
<dbReference type="RefSeq" id="WP_069437918.1">
    <property type="nucleotide sequence ID" value="NZ_LPWG01000013.1"/>
</dbReference>
<dbReference type="Pfam" id="PF06299">
    <property type="entry name" value="DUF1045"/>
    <property type="match status" value="1"/>
</dbReference>
<dbReference type="EMBL" id="LPWG01000013">
    <property type="protein sequence ID" value="ODR98464.1"/>
    <property type="molecule type" value="Genomic_DNA"/>
</dbReference>
<dbReference type="InterPro" id="IPR009389">
    <property type="entry name" value="DUF1045"/>
</dbReference>
<dbReference type="Proteomes" id="UP000094501">
    <property type="component" value="Unassembled WGS sequence"/>
</dbReference>
<sequence>MLDATQHALQHDAKPLSDEPRLTQFSICYTPRPGSALASFGRSWFGRANDGTTLQAFSLSGLGSGAPDGITTTPDRYLGLHAPFFSPLTLREHARLEDIKTRLAHFAAHRKAIETGPLKLMRARRALVLRPANPRPELDWLALQCFNAFDSFAAMSETAEDGHPHLSPYQRLLLKSFGQPNVMSEYRFSMRLAGPLDPQQLDRLSEALAPLIAGLCAEGVCVDGLSLIGTRSAAGSGQNPGPSARLLGRYPLAG</sequence>
<gene>
    <name evidence="1" type="ORF">AUC68_08520</name>
</gene>
<accession>A0A1E3VY45</accession>
<organism evidence="1 2">
    <name type="scientific">Methyloceanibacter methanicus</name>
    <dbReference type="NCBI Taxonomy" id="1774968"/>
    <lineage>
        <taxon>Bacteria</taxon>
        <taxon>Pseudomonadati</taxon>
        <taxon>Pseudomonadota</taxon>
        <taxon>Alphaproteobacteria</taxon>
        <taxon>Hyphomicrobiales</taxon>
        <taxon>Hyphomicrobiaceae</taxon>
        <taxon>Methyloceanibacter</taxon>
    </lineage>
</organism>
<evidence type="ECO:0000313" key="1">
    <source>
        <dbReference type="EMBL" id="ODR98464.1"/>
    </source>
</evidence>
<evidence type="ECO:0000313" key="2">
    <source>
        <dbReference type="Proteomes" id="UP000094501"/>
    </source>
</evidence>
<dbReference type="OrthoDB" id="4954742at2"/>
<protein>
    <submittedName>
        <fullName evidence="1">Uncharacterized protein</fullName>
    </submittedName>
</protein>
<dbReference type="STRING" id="1774968.AUC68_08520"/>
<proteinExistence type="predicted"/>
<keyword evidence="2" id="KW-1185">Reference proteome</keyword>
<name>A0A1E3VY45_9HYPH</name>